<keyword evidence="6" id="KW-1185">Reference proteome</keyword>
<dbReference type="Proteomes" id="UP000245712">
    <property type="component" value="Unassembled WGS sequence"/>
</dbReference>
<dbReference type="PANTHER" id="PTHR47894">
    <property type="entry name" value="HTH-TYPE TRANSCRIPTIONAL REGULATOR GADX"/>
    <property type="match status" value="1"/>
</dbReference>
<sequence>MCKVRHNERTMNRTSQSPLTLSAHFLHGMLRVIRSRHGEDAAAQALASAAIPQSLLHQPDARMTREQYVALYRTVAATLDDEMLGLWSRPIRGGTLKYLMLSLLDAPTVLVAFNRFVRFWNLLLDDYRLQISTKHDLVRLALVERTSGTPVTPLGHELMMKLVHGIASWLLGREIVLHRVEFDFAKPRHAGDYAFLYPGAVHFDAGMTSIYFLYQDCAELFNREKHELWEFLKRAPGDWTFTALHHGSIVAKTREYLEQNMTQPVTIQDLAQALHTSVRTLNRRYAEEGTHFQLVKDGLRRDIAIHRLTNSNTSVAVLAFDLGFSDATGFCRAFKHWTGSSPTDYRKGSRQGE</sequence>
<evidence type="ECO:0000259" key="4">
    <source>
        <dbReference type="PROSITE" id="PS01124"/>
    </source>
</evidence>
<feature type="domain" description="HTH araC/xylS-type" evidence="4">
    <location>
        <begin position="251"/>
        <end position="348"/>
    </location>
</feature>
<keyword evidence="1" id="KW-0805">Transcription regulation</keyword>
<dbReference type="InterPro" id="IPR009057">
    <property type="entry name" value="Homeodomain-like_sf"/>
</dbReference>
<evidence type="ECO:0000313" key="5">
    <source>
        <dbReference type="EMBL" id="PVX82854.1"/>
    </source>
</evidence>
<dbReference type="PANTHER" id="PTHR47894:SF1">
    <property type="entry name" value="HTH-TYPE TRANSCRIPTIONAL REGULATOR VQSM"/>
    <property type="match status" value="1"/>
</dbReference>
<dbReference type="Pfam" id="PF12833">
    <property type="entry name" value="HTH_18"/>
    <property type="match status" value="1"/>
</dbReference>
<name>A0ABX5KN82_9BURK</name>
<dbReference type="Gene3D" id="1.10.10.60">
    <property type="entry name" value="Homeodomain-like"/>
    <property type="match status" value="1"/>
</dbReference>
<dbReference type="SMART" id="SM00342">
    <property type="entry name" value="HTH_ARAC"/>
    <property type="match status" value="1"/>
</dbReference>
<keyword evidence="2" id="KW-0238">DNA-binding</keyword>
<keyword evidence="3" id="KW-0804">Transcription</keyword>
<dbReference type="Pfam" id="PF12625">
    <property type="entry name" value="Arabinose_bd"/>
    <property type="match status" value="1"/>
</dbReference>
<organism evidence="5 6">
    <name type="scientific">Paraburkholderia unamae</name>
    <dbReference type="NCBI Taxonomy" id="219649"/>
    <lineage>
        <taxon>Bacteria</taxon>
        <taxon>Pseudomonadati</taxon>
        <taxon>Pseudomonadota</taxon>
        <taxon>Betaproteobacteria</taxon>
        <taxon>Burkholderiales</taxon>
        <taxon>Burkholderiaceae</taxon>
        <taxon>Paraburkholderia</taxon>
    </lineage>
</organism>
<gene>
    <name evidence="5" type="ORF">C7402_108227</name>
</gene>
<dbReference type="EMBL" id="QEOB01000008">
    <property type="protein sequence ID" value="PVX82854.1"/>
    <property type="molecule type" value="Genomic_DNA"/>
</dbReference>
<reference evidence="5 6" key="1">
    <citation type="submission" date="2018-05" db="EMBL/GenBank/DDBJ databases">
        <title>Genomic Encyclopedia of Type Strains, Phase IV (KMG-V): Genome sequencing to study the core and pangenomes of soil and plant-associated prokaryotes.</title>
        <authorList>
            <person name="Whitman W."/>
        </authorList>
    </citation>
    <scope>NUCLEOTIDE SEQUENCE [LARGE SCALE GENOMIC DNA]</scope>
    <source>
        <strain evidence="5 6">SCZa-39</strain>
    </source>
</reference>
<protein>
    <submittedName>
        <fullName evidence="5">AraC family transcriptional regulator</fullName>
    </submittedName>
</protein>
<evidence type="ECO:0000313" key="6">
    <source>
        <dbReference type="Proteomes" id="UP000245712"/>
    </source>
</evidence>
<accession>A0ABX5KN82</accession>
<dbReference type="InterPro" id="IPR018060">
    <property type="entry name" value="HTH_AraC"/>
</dbReference>
<evidence type="ECO:0000256" key="2">
    <source>
        <dbReference type="ARBA" id="ARBA00023125"/>
    </source>
</evidence>
<evidence type="ECO:0000256" key="3">
    <source>
        <dbReference type="ARBA" id="ARBA00023163"/>
    </source>
</evidence>
<proteinExistence type="predicted"/>
<evidence type="ECO:0000256" key="1">
    <source>
        <dbReference type="ARBA" id="ARBA00023015"/>
    </source>
</evidence>
<dbReference type="InterPro" id="IPR032687">
    <property type="entry name" value="AraC-type_N"/>
</dbReference>
<dbReference type="SUPFAM" id="SSF46689">
    <property type="entry name" value="Homeodomain-like"/>
    <property type="match status" value="1"/>
</dbReference>
<dbReference type="PROSITE" id="PS01124">
    <property type="entry name" value="HTH_ARAC_FAMILY_2"/>
    <property type="match status" value="1"/>
</dbReference>
<comment type="caution">
    <text evidence="5">The sequence shown here is derived from an EMBL/GenBank/DDBJ whole genome shotgun (WGS) entry which is preliminary data.</text>
</comment>